<sequence>MILIDGSEGEGGGQILRNAAALSLITGSPFSISNIRGKRPKPGLMRQHLTALEAACAISGSTCDGLSVGSSGITFHPGRVVGGEYRFAVGTAGSTALVLQTVLFPLVLADTPSRLILEGGTHAIQAPPFDFIERVFLPLVNRMGPQVSARLVRHGFYPRGGGRIEIDITPAPLRPLDCLDRGELLAVSGQAVFSGLVPEIARRMMSQAQKDLPDWPETAFALRQLPEDQGPGVALMLEARHTHGTEMVSAFGQMGVSAEKLGKTAAARMNGYLSSTAFAGPYLADQLILPFALAGKGRFTTVKLSQHTLSAIDIVQRFTGKAIAVTQGDDGGYLVEIQ</sequence>
<dbReference type="Pfam" id="PF05189">
    <property type="entry name" value="RTC_insert"/>
    <property type="match status" value="1"/>
</dbReference>
<dbReference type="InterPro" id="IPR013791">
    <property type="entry name" value="RNA3'-term_phos_cycl_insert"/>
</dbReference>
<dbReference type="GO" id="GO:0006396">
    <property type="term" value="P:RNA processing"/>
    <property type="evidence" value="ECO:0007669"/>
    <property type="project" value="UniProtKB-UniRule"/>
</dbReference>
<evidence type="ECO:0000313" key="10">
    <source>
        <dbReference type="Proteomes" id="UP000185678"/>
    </source>
</evidence>
<feature type="domain" description="RNA 3'-terminal phosphate cyclase insert" evidence="8">
    <location>
        <begin position="179"/>
        <end position="273"/>
    </location>
</feature>
<organism evidence="9 10">
    <name type="scientific">Insolitispirillum peregrinum</name>
    <dbReference type="NCBI Taxonomy" id="80876"/>
    <lineage>
        <taxon>Bacteria</taxon>
        <taxon>Pseudomonadati</taxon>
        <taxon>Pseudomonadota</taxon>
        <taxon>Alphaproteobacteria</taxon>
        <taxon>Rhodospirillales</taxon>
        <taxon>Novispirillaceae</taxon>
        <taxon>Insolitispirillum</taxon>
    </lineage>
</organism>
<dbReference type="GO" id="GO:0005524">
    <property type="term" value="F:ATP binding"/>
    <property type="evidence" value="ECO:0007669"/>
    <property type="project" value="UniProtKB-KW"/>
</dbReference>
<dbReference type="AlphaFoldDB" id="A0A1N7LL52"/>
<comment type="similarity">
    <text evidence="1 5">Belongs to the RNA 3'-terminal cyclase family. Type 1 subfamily.</text>
</comment>
<dbReference type="InterPro" id="IPR017770">
    <property type="entry name" value="RNA3'_term_phos_cyc_type_1"/>
</dbReference>
<gene>
    <name evidence="5" type="primary">rtcA</name>
    <name evidence="9" type="ORF">SAMN05421779_103394</name>
</gene>
<proteinExistence type="inferred from homology"/>
<keyword evidence="5" id="KW-0067">ATP-binding</keyword>
<dbReference type="PROSITE" id="PS01287">
    <property type="entry name" value="RTC"/>
    <property type="match status" value="1"/>
</dbReference>
<dbReference type="InterPro" id="IPR013792">
    <property type="entry name" value="RNA3'P_cycl/enolpyr_Trfase_a/b"/>
</dbReference>
<feature type="domain" description="RNA 3'-terminal phosphate cyclase" evidence="7">
    <location>
        <begin position="9"/>
        <end position="324"/>
    </location>
</feature>
<dbReference type="InterPro" id="IPR036553">
    <property type="entry name" value="RPTC_insert"/>
</dbReference>
<feature type="active site" description="Tele-AMP-histidine intermediate" evidence="5">
    <location>
        <position position="307"/>
    </location>
</feature>
<keyword evidence="10" id="KW-1185">Reference proteome</keyword>
<dbReference type="NCBIfam" id="NF003246">
    <property type="entry name" value="PRK04204.1-2"/>
    <property type="match status" value="1"/>
</dbReference>
<evidence type="ECO:0000256" key="5">
    <source>
        <dbReference type="HAMAP-Rule" id="MF_00200"/>
    </source>
</evidence>
<comment type="catalytic activity">
    <reaction evidence="4 5">
        <text>a 3'-end 3'-phospho-ribonucleotide-RNA + ATP = a 3'-end 2',3'-cyclophospho-ribonucleotide-RNA + AMP + diphosphate</text>
        <dbReference type="Rhea" id="RHEA:23976"/>
        <dbReference type="Rhea" id="RHEA-COMP:10463"/>
        <dbReference type="Rhea" id="RHEA-COMP:10464"/>
        <dbReference type="ChEBI" id="CHEBI:30616"/>
        <dbReference type="ChEBI" id="CHEBI:33019"/>
        <dbReference type="ChEBI" id="CHEBI:83062"/>
        <dbReference type="ChEBI" id="CHEBI:83064"/>
        <dbReference type="ChEBI" id="CHEBI:456215"/>
        <dbReference type="EC" id="6.5.1.4"/>
    </reaction>
</comment>
<comment type="function">
    <text evidence="5">Catalyzes the conversion of 3'-phosphate to a 2',3'-cyclic phosphodiester at the end of RNA. The mechanism of action of the enzyme occurs in 3 steps: (A) adenylation of the enzyme by ATP; (B) transfer of adenylate to an RNA-N3'P to produce RNA-N3'PP5'A; (C) and attack of the adjacent 2'-hydroxyl on the 3'-phosphorus in the diester linkage to produce the cyclic end product. The biological role of this enzyme is unknown but it is likely to function in some aspects of cellular RNA processing.</text>
</comment>
<evidence type="ECO:0000256" key="3">
    <source>
        <dbReference type="ARBA" id="ARBA00022741"/>
    </source>
</evidence>
<dbReference type="Gene3D" id="3.65.10.20">
    <property type="entry name" value="RNA 3'-terminal phosphate cyclase domain"/>
    <property type="match status" value="1"/>
</dbReference>
<dbReference type="HAMAP" id="MF_00200">
    <property type="entry name" value="RTC"/>
    <property type="match status" value="1"/>
</dbReference>
<dbReference type="Pfam" id="PF01137">
    <property type="entry name" value="RTC"/>
    <property type="match status" value="1"/>
</dbReference>
<dbReference type="InterPro" id="IPR023797">
    <property type="entry name" value="RNA3'_phos_cyclase_dom"/>
</dbReference>
<dbReference type="InterPro" id="IPR037136">
    <property type="entry name" value="RNA3'_phos_cyclase_dom_sf"/>
</dbReference>
<dbReference type="PANTHER" id="PTHR11096:SF0">
    <property type="entry name" value="RNA 3'-TERMINAL PHOSPHATE CYCLASE"/>
    <property type="match status" value="1"/>
</dbReference>
<dbReference type="NCBIfam" id="TIGR03399">
    <property type="entry name" value="RNA_3prim_cycl"/>
    <property type="match status" value="1"/>
</dbReference>
<name>A0A1N7LL52_9PROT</name>
<accession>A0A1N7LL52</accession>
<comment type="subcellular location">
    <subcellularLocation>
        <location evidence="5">Cytoplasm</location>
    </subcellularLocation>
</comment>
<evidence type="ECO:0000259" key="7">
    <source>
        <dbReference type="Pfam" id="PF01137"/>
    </source>
</evidence>
<dbReference type="PANTHER" id="PTHR11096">
    <property type="entry name" value="RNA 3' TERMINAL PHOSPHATE CYCLASE"/>
    <property type="match status" value="1"/>
</dbReference>
<dbReference type="Proteomes" id="UP000185678">
    <property type="component" value="Unassembled WGS sequence"/>
</dbReference>
<feature type="binding site" evidence="5">
    <location>
        <position position="100"/>
    </location>
    <ligand>
        <name>ATP</name>
        <dbReference type="ChEBI" id="CHEBI:30616"/>
    </ligand>
</feature>
<dbReference type="RefSeq" id="WP_076400442.1">
    <property type="nucleotide sequence ID" value="NZ_FTOA01000003.1"/>
</dbReference>
<protein>
    <recommendedName>
        <fullName evidence="5 6">RNA 3'-terminal phosphate cyclase</fullName>
        <shortName evidence="5">RNA cyclase</shortName>
        <shortName evidence="5">RNA-3'-phosphate cyclase</shortName>
        <ecNumber evidence="5 6">6.5.1.4</ecNumber>
    </recommendedName>
</protein>
<dbReference type="OrthoDB" id="9789235at2"/>
<keyword evidence="5" id="KW-0963">Cytoplasm</keyword>
<dbReference type="InterPro" id="IPR020719">
    <property type="entry name" value="RNA3'_term_phos_cycl-like_CS"/>
</dbReference>
<dbReference type="Gene3D" id="3.30.360.20">
    <property type="entry name" value="RNA 3'-terminal phosphate cyclase, insert domain"/>
    <property type="match status" value="1"/>
</dbReference>
<dbReference type="InterPro" id="IPR000228">
    <property type="entry name" value="RNA3'_term_phos_cyc"/>
</dbReference>
<reference evidence="9 10" key="1">
    <citation type="submission" date="2017-01" db="EMBL/GenBank/DDBJ databases">
        <authorList>
            <person name="Mah S.A."/>
            <person name="Swanson W.J."/>
            <person name="Moy G.W."/>
            <person name="Vacquier V.D."/>
        </authorList>
    </citation>
    <scope>NUCLEOTIDE SEQUENCE [LARGE SCALE GENOMIC DNA]</scope>
    <source>
        <strain evidence="9 10">DSM 11589</strain>
    </source>
</reference>
<dbReference type="EC" id="6.5.1.4" evidence="5 6"/>
<evidence type="ECO:0000259" key="8">
    <source>
        <dbReference type="Pfam" id="PF05189"/>
    </source>
</evidence>
<dbReference type="GO" id="GO:0005737">
    <property type="term" value="C:cytoplasm"/>
    <property type="evidence" value="ECO:0007669"/>
    <property type="project" value="UniProtKB-SubCell"/>
</dbReference>
<dbReference type="EMBL" id="FTOA01000003">
    <property type="protein sequence ID" value="SIS74509.1"/>
    <property type="molecule type" value="Genomic_DNA"/>
</dbReference>
<evidence type="ECO:0000256" key="4">
    <source>
        <dbReference type="ARBA" id="ARBA00024481"/>
    </source>
</evidence>
<dbReference type="SUPFAM" id="SSF55205">
    <property type="entry name" value="EPT/RTPC-like"/>
    <property type="match status" value="1"/>
</dbReference>
<dbReference type="GO" id="GO:0003963">
    <property type="term" value="F:RNA-3'-phosphate cyclase activity"/>
    <property type="evidence" value="ECO:0007669"/>
    <property type="project" value="UniProtKB-UniRule"/>
</dbReference>
<keyword evidence="2 5" id="KW-0436">Ligase</keyword>
<evidence type="ECO:0000256" key="6">
    <source>
        <dbReference type="NCBIfam" id="TIGR03399"/>
    </source>
</evidence>
<evidence type="ECO:0000256" key="2">
    <source>
        <dbReference type="ARBA" id="ARBA00022598"/>
    </source>
</evidence>
<dbReference type="STRING" id="80876.SAMN05421779_103394"/>
<dbReference type="PIRSF" id="PIRSF005378">
    <property type="entry name" value="RNA3'_term_phos_cycl_euk"/>
    <property type="match status" value="1"/>
</dbReference>
<feature type="binding site" evidence="5">
    <location>
        <begin position="282"/>
        <end position="286"/>
    </location>
    <ligand>
        <name>ATP</name>
        <dbReference type="ChEBI" id="CHEBI:30616"/>
    </ligand>
</feature>
<evidence type="ECO:0000256" key="1">
    <source>
        <dbReference type="ARBA" id="ARBA00009206"/>
    </source>
</evidence>
<keyword evidence="3 5" id="KW-0547">Nucleotide-binding</keyword>
<evidence type="ECO:0000313" key="9">
    <source>
        <dbReference type="EMBL" id="SIS74509.1"/>
    </source>
</evidence>
<dbReference type="SUPFAM" id="SSF52913">
    <property type="entry name" value="RNA 3'-terminal phosphate cyclase, RPTC, insert domain"/>
    <property type="match status" value="1"/>
</dbReference>